<evidence type="ECO:0000256" key="9">
    <source>
        <dbReference type="SAM" id="Phobius"/>
    </source>
</evidence>
<evidence type="ECO:0000256" key="4">
    <source>
        <dbReference type="ARBA" id="ARBA00022741"/>
    </source>
</evidence>
<dbReference type="PRINTS" id="PR00344">
    <property type="entry name" value="BCTRLSENSOR"/>
</dbReference>
<dbReference type="InterPro" id="IPR011006">
    <property type="entry name" value="CheY-like_superfamily"/>
</dbReference>
<dbReference type="InterPro" id="IPR035965">
    <property type="entry name" value="PAS-like_dom_sf"/>
</dbReference>
<keyword evidence="6" id="KW-0067">ATP-binding</keyword>
<dbReference type="SUPFAM" id="SSF52172">
    <property type="entry name" value="CheY-like"/>
    <property type="match status" value="1"/>
</dbReference>
<dbReference type="SUPFAM" id="SSF55874">
    <property type="entry name" value="ATPase domain of HSP90 chaperone/DNA topoisomerase II/histidine kinase"/>
    <property type="match status" value="1"/>
</dbReference>
<dbReference type="SMART" id="SM00387">
    <property type="entry name" value="HATPase_c"/>
    <property type="match status" value="1"/>
</dbReference>
<dbReference type="InterPro" id="IPR036890">
    <property type="entry name" value="HATPase_C_sf"/>
</dbReference>
<dbReference type="Gene3D" id="1.10.287.130">
    <property type="match status" value="1"/>
</dbReference>
<dbReference type="EMBL" id="PNIE01000042">
    <property type="protein sequence ID" value="PMP63245.1"/>
    <property type="molecule type" value="Genomic_DNA"/>
</dbReference>
<feature type="domain" description="Histidine kinase" evidence="10">
    <location>
        <begin position="496"/>
        <end position="708"/>
    </location>
</feature>
<dbReference type="Gene3D" id="3.40.190.10">
    <property type="entry name" value="Periplasmic binding protein-like II"/>
    <property type="match status" value="2"/>
</dbReference>
<evidence type="ECO:0000259" key="11">
    <source>
        <dbReference type="PROSITE" id="PS50110"/>
    </source>
</evidence>
<dbReference type="SUPFAM" id="SSF53850">
    <property type="entry name" value="Periplasmic binding protein-like II"/>
    <property type="match status" value="1"/>
</dbReference>
<dbReference type="InterPro" id="IPR001789">
    <property type="entry name" value="Sig_transdc_resp-reg_receiver"/>
</dbReference>
<evidence type="ECO:0000256" key="6">
    <source>
        <dbReference type="ARBA" id="ARBA00022840"/>
    </source>
</evidence>
<dbReference type="InterPro" id="IPR004358">
    <property type="entry name" value="Sig_transdc_His_kin-like_C"/>
</dbReference>
<keyword evidence="4" id="KW-0547">Nucleotide-binding</keyword>
<dbReference type="InterPro" id="IPR005467">
    <property type="entry name" value="His_kinase_dom"/>
</dbReference>
<dbReference type="CDD" id="cd00156">
    <property type="entry name" value="REC"/>
    <property type="match status" value="1"/>
</dbReference>
<feature type="transmembrane region" description="Helical" evidence="9">
    <location>
        <begin position="323"/>
        <end position="346"/>
    </location>
</feature>
<dbReference type="Proteomes" id="UP000235731">
    <property type="component" value="Unassembled WGS sequence"/>
</dbReference>
<dbReference type="SUPFAM" id="SSF55785">
    <property type="entry name" value="PYP-like sensor domain (PAS domain)"/>
    <property type="match status" value="1"/>
</dbReference>
<name>A0A2N7PJV9_9BACT</name>
<comment type="caution">
    <text evidence="12">The sequence shown here is derived from an EMBL/GenBank/DDBJ whole genome shotgun (WGS) entry which is preliminary data.</text>
</comment>
<evidence type="ECO:0000256" key="1">
    <source>
        <dbReference type="ARBA" id="ARBA00000085"/>
    </source>
</evidence>
<keyword evidence="9" id="KW-1133">Transmembrane helix</keyword>
<evidence type="ECO:0000256" key="5">
    <source>
        <dbReference type="ARBA" id="ARBA00022777"/>
    </source>
</evidence>
<keyword evidence="5" id="KW-0418">Kinase</keyword>
<accession>A0A2N7PJV9</accession>
<dbReference type="Pfam" id="PF08448">
    <property type="entry name" value="PAS_4"/>
    <property type="match status" value="1"/>
</dbReference>
<dbReference type="Pfam" id="PF12974">
    <property type="entry name" value="Phosphonate-bd"/>
    <property type="match status" value="1"/>
</dbReference>
<dbReference type="PROSITE" id="PS50110">
    <property type="entry name" value="RESPONSE_REGULATORY"/>
    <property type="match status" value="1"/>
</dbReference>
<dbReference type="Gene3D" id="3.40.50.2300">
    <property type="match status" value="1"/>
</dbReference>
<dbReference type="Pfam" id="PF02518">
    <property type="entry name" value="HATPase_c"/>
    <property type="match status" value="1"/>
</dbReference>
<keyword evidence="9" id="KW-0472">Membrane</keyword>
<sequence>MRFLNKLFFIFFFLFFFFSISPLYAFKERQSKDTHFYTFGILAKRGEEIEKNRFYKLKLYLEKKLPYKIKFEFLPFEELKNKALSGKLNFILTNPYQAITIKELALKKTPPKSYRIILSLGQLEDGGYYPFFGGVIFTRKDSSINSLLDIKGQTFGAVNPDSLGGYLIALYELYKKGIYEKDIKPKFYGTHDEVVRAVLRGEVSVGTVRTGIFERMAKTGEISLKDFKILNQKFYPQFPLIISSDLYPEWPVLALEGTQEEVIKSLAQALLAIPNDSEIAKSIEGIFYLPFDYSPINQILFELMKGPYVELREAYFKRFKEKYLPYVMALLIVFIMFLSLLAYIFYQRNRLLSLTKAELEKEKAFLDTVLRHTDFMVFFLDKEGRPIWANQKGESICLDDGKPEAIWNLCPTLERISTFREFFERAITSDEPINFVETIEEEDMEKTYEGELISIKKGKEIKGIIFFLRDITEKVIMEKQKLYLEKLNVLKNIAGGLAHDFNNKLLAVMNQLELIKTKLKKRRLPREVENLFVDLQNSLLNMKILGRELLTLVRGEAPQKEKANIIDFVKDYTALTLAGKENYEVFYEIEAPIPLVEIDKELFSIMWMNLILNAVEAMPKGGKITIGIKPYFQNHQKWVELSIKDEGQGISSKYLDKIFDPFFTTKPGGSGLGLYIVKEVVKAHNGEIKVETEEGKGTTFKIFLPALEKEILITKPEKEKGEKRLLLMDDDDLIRNTLKELLEHFDYKVETAPDGETALKIFTQALMENHSFDYVILNLIVPGKLNGFETYQKMKALDPNLKAILISGYFEEPIMLNYKEFGLKGALIKPFTIQQLLDLLQD</sequence>
<gene>
    <name evidence="12" type="ORF">C0197_03100</name>
</gene>
<evidence type="ECO:0000256" key="3">
    <source>
        <dbReference type="ARBA" id="ARBA00022679"/>
    </source>
</evidence>
<keyword evidence="7" id="KW-0902">Two-component regulatory system</keyword>
<keyword evidence="3" id="KW-0808">Transferase</keyword>
<evidence type="ECO:0000313" key="12">
    <source>
        <dbReference type="EMBL" id="PMP63245.1"/>
    </source>
</evidence>
<protein>
    <recommendedName>
        <fullName evidence="2">histidine kinase</fullName>
        <ecNumber evidence="2">2.7.13.3</ecNumber>
    </recommendedName>
</protein>
<feature type="domain" description="Response regulatory" evidence="11">
    <location>
        <begin position="724"/>
        <end position="842"/>
    </location>
</feature>
<dbReference type="GO" id="GO:0000160">
    <property type="term" value="P:phosphorelay signal transduction system"/>
    <property type="evidence" value="ECO:0007669"/>
    <property type="project" value="UniProtKB-KW"/>
</dbReference>
<dbReference type="Gene3D" id="3.30.565.10">
    <property type="entry name" value="Histidine kinase-like ATPase, C-terminal domain"/>
    <property type="match status" value="1"/>
</dbReference>
<keyword evidence="9" id="KW-0812">Transmembrane</keyword>
<evidence type="ECO:0000256" key="7">
    <source>
        <dbReference type="ARBA" id="ARBA00023012"/>
    </source>
</evidence>
<evidence type="ECO:0000313" key="13">
    <source>
        <dbReference type="Proteomes" id="UP000235731"/>
    </source>
</evidence>
<evidence type="ECO:0000256" key="8">
    <source>
        <dbReference type="PROSITE-ProRule" id="PRU00169"/>
    </source>
</evidence>
<dbReference type="Gene3D" id="3.30.450.20">
    <property type="entry name" value="PAS domain"/>
    <property type="match status" value="1"/>
</dbReference>
<dbReference type="Pfam" id="PF00072">
    <property type="entry name" value="Response_reg"/>
    <property type="match status" value="1"/>
</dbReference>
<evidence type="ECO:0000259" key="10">
    <source>
        <dbReference type="PROSITE" id="PS50109"/>
    </source>
</evidence>
<dbReference type="EC" id="2.7.13.3" evidence="2"/>
<dbReference type="SMART" id="SM00448">
    <property type="entry name" value="REC"/>
    <property type="match status" value="1"/>
</dbReference>
<dbReference type="AlphaFoldDB" id="A0A2N7PJV9"/>
<dbReference type="InterPro" id="IPR003594">
    <property type="entry name" value="HATPase_dom"/>
</dbReference>
<organism evidence="12 13">
    <name type="scientific">Caldimicrobium thiodismutans</name>
    <dbReference type="NCBI Taxonomy" id="1653476"/>
    <lineage>
        <taxon>Bacteria</taxon>
        <taxon>Pseudomonadati</taxon>
        <taxon>Thermodesulfobacteriota</taxon>
        <taxon>Thermodesulfobacteria</taxon>
        <taxon>Thermodesulfobacteriales</taxon>
        <taxon>Thermodesulfobacteriaceae</taxon>
        <taxon>Caldimicrobium</taxon>
    </lineage>
</organism>
<proteinExistence type="predicted"/>
<dbReference type="PANTHER" id="PTHR43065">
    <property type="entry name" value="SENSOR HISTIDINE KINASE"/>
    <property type="match status" value="1"/>
</dbReference>
<dbReference type="GO" id="GO:0004673">
    <property type="term" value="F:protein histidine kinase activity"/>
    <property type="evidence" value="ECO:0007669"/>
    <property type="project" value="UniProtKB-EC"/>
</dbReference>
<dbReference type="InterPro" id="IPR013656">
    <property type="entry name" value="PAS_4"/>
</dbReference>
<reference evidence="12 13" key="1">
    <citation type="submission" date="2018-01" db="EMBL/GenBank/DDBJ databases">
        <title>Metagenomic assembled genomes from two thermal pools in the Uzon Caldera, Kamchatka, Russia.</title>
        <authorList>
            <person name="Wilkins L."/>
            <person name="Ettinger C."/>
        </authorList>
    </citation>
    <scope>NUCLEOTIDE SEQUENCE [LARGE SCALE GENOMIC DNA]</scope>
    <source>
        <strain evidence="12">ZAV-15</strain>
    </source>
</reference>
<dbReference type="GO" id="GO:0005524">
    <property type="term" value="F:ATP binding"/>
    <property type="evidence" value="ECO:0007669"/>
    <property type="project" value="UniProtKB-KW"/>
</dbReference>
<dbReference type="PROSITE" id="PS50109">
    <property type="entry name" value="HIS_KIN"/>
    <property type="match status" value="1"/>
</dbReference>
<comment type="caution">
    <text evidence="8">Lacks conserved residue(s) required for the propagation of feature annotation.</text>
</comment>
<dbReference type="PANTHER" id="PTHR43065:SF46">
    <property type="entry name" value="C4-DICARBOXYLATE TRANSPORT SENSOR PROTEIN DCTB"/>
    <property type="match status" value="1"/>
</dbReference>
<comment type="catalytic activity">
    <reaction evidence="1">
        <text>ATP + protein L-histidine = ADP + protein N-phospho-L-histidine.</text>
        <dbReference type="EC" id="2.7.13.3"/>
    </reaction>
</comment>
<evidence type="ECO:0000256" key="2">
    <source>
        <dbReference type="ARBA" id="ARBA00012438"/>
    </source>
</evidence>